<evidence type="ECO:0000256" key="5">
    <source>
        <dbReference type="ARBA" id="ARBA00023136"/>
    </source>
</evidence>
<dbReference type="Pfam" id="PF03631">
    <property type="entry name" value="Virul_fac_BrkB"/>
    <property type="match status" value="1"/>
</dbReference>
<dbReference type="InterPro" id="IPR017039">
    <property type="entry name" value="Virul_fac_BrkB"/>
</dbReference>
<comment type="subcellular location">
    <subcellularLocation>
        <location evidence="1">Cell membrane</location>
        <topology evidence="1">Multi-pass membrane protein</topology>
    </subcellularLocation>
</comment>
<reference evidence="6 7" key="1">
    <citation type="submission" date="2014-08" db="EMBL/GenBank/DDBJ databases">
        <authorList>
            <person name="Kuleshov K."/>
            <person name="Dedkov V."/>
            <person name="Markelov M."/>
            <person name="Pimkina E."/>
        </authorList>
    </citation>
    <scope>NUCLEOTIDE SEQUENCE [LARGE SCALE GENOMIC DNA]</scope>
    <source>
        <strain evidence="7">TOA</strain>
    </source>
</reference>
<dbReference type="GO" id="GO:0005886">
    <property type="term" value="C:plasma membrane"/>
    <property type="evidence" value="ECO:0007669"/>
    <property type="project" value="UniProtKB-SubCell"/>
</dbReference>
<evidence type="ECO:0000313" key="6">
    <source>
        <dbReference type="EMBL" id="AYN65171.1"/>
    </source>
</evidence>
<sequence length="368" mass="41827">MSKKWNPNKLPTGWKVDEDQANRKPITISSTQIIARKKRNNILEKILKWIIYGIIFIAIPKFIKSSKTKGKEIVNSAYEKINSNEFSFVPAGYAMYLFLSFIPISILMLGIIGSVDEKYEVVLKNVILGQIIPGISEVIPSFSTLWGSTGNAIALILFALSVLILASKGYSKFIFSIDALYEHKSPFRVWKSRIKGFIVSVFVCLILSLILLGLTAFMVFLIDKVGLGKFDADIKKMKLADFNLTTEFYLIYWFTTILFLPVFTYLGFLFYFVYAPNFKLKMSQAHPGALIAAIPTAIFILIFGSLTSLIPYKKFGIVASFMYIILLLSFTSYFIYMGIIVNSSFYKTFINLPTVEKHSFWKKQKISI</sequence>
<gene>
    <name evidence="6" type="ORF">KN71_000345</name>
</gene>
<evidence type="ECO:0000256" key="4">
    <source>
        <dbReference type="ARBA" id="ARBA00022989"/>
    </source>
</evidence>
<proteinExistence type="predicted"/>
<organism evidence="6 7">
    <name type="scientific">Metamycoplasma hominis</name>
    <name type="common">Mycoplasma hominis</name>
    <dbReference type="NCBI Taxonomy" id="2098"/>
    <lineage>
        <taxon>Bacteria</taxon>
        <taxon>Bacillati</taxon>
        <taxon>Mycoplasmatota</taxon>
        <taxon>Mycoplasmoidales</taxon>
        <taxon>Metamycoplasmataceae</taxon>
        <taxon>Metamycoplasma</taxon>
    </lineage>
</organism>
<protein>
    <submittedName>
        <fullName evidence="6">YihY/virulence factor BrkB family protein</fullName>
    </submittedName>
</protein>
<dbReference type="GeneID" id="89679524"/>
<dbReference type="OrthoDB" id="397438at2"/>
<dbReference type="Proteomes" id="UP000029712">
    <property type="component" value="Chromosome"/>
</dbReference>
<dbReference type="EMBL" id="CP033021">
    <property type="protein sequence ID" value="AYN65171.1"/>
    <property type="molecule type" value="Genomic_DNA"/>
</dbReference>
<dbReference type="OMA" id="FITIFGY"/>
<keyword evidence="3" id="KW-0812">Transmembrane</keyword>
<evidence type="ECO:0000256" key="2">
    <source>
        <dbReference type="ARBA" id="ARBA00022475"/>
    </source>
</evidence>
<evidence type="ECO:0000256" key="1">
    <source>
        <dbReference type="ARBA" id="ARBA00004651"/>
    </source>
</evidence>
<keyword evidence="5" id="KW-0472">Membrane</keyword>
<dbReference type="AlphaFoldDB" id="A0A454C8Z4"/>
<reference evidence="6 7" key="2">
    <citation type="submission" date="2018-10" db="EMBL/GenBank/DDBJ databases">
        <title>Detection and isolation of Mycoplasma hominis as a predominant microorganism from pelvic cavity of patient with salpingitis and tubo-ovarian abscess.</title>
        <authorList>
            <person name="Guschin A.E."/>
            <person name="Khayrullina G.A."/>
            <person name="Rakovskaya I.V."/>
            <person name="Shelenkov A.A."/>
            <person name="Shagin D.A."/>
        </authorList>
    </citation>
    <scope>NUCLEOTIDE SEQUENCE [LARGE SCALE GENOMIC DNA]</scope>
    <source>
        <strain evidence="7">TOA</strain>
    </source>
</reference>
<keyword evidence="4" id="KW-1133">Transmembrane helix</keyword>
<evidence type="ECO:0000256" key="3">
    <source>
        <dbReference type="ARBA" id="ARBA00022692"/>
    </source>
</evidence>
<accession>A0A454C8Z4</accession>
<dbReference type="RefSeq" id="WP_012855323.1">
    <property type="nucleotide sequence ID" value="NZ_CP009677.1"/>
</dbReference>
<keyword evidence="2" id="KW-1003">Cell membrane</keyword>
<evidence type="ECO:0000313" key="7">
    <source>
        <dbReference type="Proteomes" id="UP000029712"/>
    </source>
</evidence>
<name>A0A454C8Z4_METHO</name>